<dbReference type="SMART" id="SM00028">
    <property type="entry name" value="TPR"/>
    <property type="match status" value="3"/>
</dbReference>
<dbReference type="PANTHER" id="PTHR42749:SF1">
    <property type="entry name" value="CELL SHAPE-DETERMINING PROTEIN MREB"/>
    <property type="match status" value="1"/>
</dbReference>
<dbReference type="eggNOG" id="KOG0546">
    <property type="taxonomic scope" value="Eukaryota"/>
</dbReference>
<dbReference type="Pfam" id="PF00012">
    <property type="entry name" value="HSP70"/>
    <property type="match status" value="2"/>
</dbReference>
<sequence length="748" mass="81217">MATEAPTTAETAPEGAGVVAPTETVDQYVGVDLGTSGYRLSTMHENGSVDLLVNNLSARTTPFVVGFKNDSRLFGNAAADSASTNSRNTITDLLTRASASDQDQATIEVEYEWDGQTRHQFDITQALLFAFEEVTRRAAELRQRAQAAAQSHQSVVQHICLALPTASPELHNRVQTAVRLAQHLQEGAQPCQVHLSTASQALLAAYCHRYKLTIDAPQEAAPATDNDAESADTVAAPAPASEDEPAASVVAVVDVGQGFANAILIQRTADTAKLLAATSATFGCQTLDEAWFNTLSQDITAKYKEPVPRDSRNGLRLLDACCRARTVLSANNSTDIVLECFGERECDVALKVQRDGFNAACADRMAPLAAILEELLSSANLSAADIEGVELVGGGTCVPLVQSTIESVLGEGKLRTTLDRSHAVAIGTAVLASWKAGDNTEAPDTTAAAELQSHEQAWLEAEQRMREQDANLRAIGEARNHLEAFLFATRQRRDGPFGDKFNADATLPLLDSTEDWLWSEEAEGATSPDVYTARQTQLEEEVQKLNAEYFAAVAAAEAEKAAKEAAERAQWEAEAAAQGESGDDALKHDTRKLKKADRMRLVLRNKDEAAELYKGGNYAHAMARYQKALLHCDQFFDLSDEDKAEVATLKATLYLNIAMCNSQQSSWKKAKANCETSLELNPQNHKAYYRLAVVYENLKDYQEALKAVGKGLALEPENEALTKLETRLKAKEAKARAQEKKMYAKMFG</sequence>
<dbReference type="InterPro" id="IPR029048">
    <property type="entry name" value="HSP70_C_sf"/>
</dbReference>
<dbReference type="FunFam" id="3.30.420.40:FF:000028">
    <property type="entry name" value="heat shock 70 kDa protein-like"/>
    <property type="match status" value="1"/>
</dbReference>
<dbReference type="InterPro" id="IPR019734">
    <property type="entry name" value="TPR_rpt"/>
</dbReference>
<dbReference type="PROSITE" id="PS50293">
    <property type="entry name" value="TPR_REGION"/>
    <property type="match status" value="1"/>
</dbReference>
<accession>A9VCT7</accession>
<dbReference type="KEGG" id="mbr:MONBRDRAFT_39191"/>
<evidence type="ECO:0000256" key="4">
    <source>
        <dbReference type="PROSITE-ProRule" id="PRU00339"/>
    </source>
</evidence>
<dbReference type="PROSITE" id="PS50005">
    <property type="entry name" value="TPR"/>
    <property type="match status" value="1"/>
</dbReference>
<dbReference type="Gene3D" id="1.20.1270.10">
    <property type="match status" value="1"/>
</dbReference>
<dbReference type="SUPFAM" id="SSF48452">
    <property type="entry name" value="TPR-like"/>
    <property type="match status" value="1"/>
</dbReference>
<dbReference type="GO" id="GO:0005856">
    <property type="term" value="C:cytoskeleton"/>
    <property type="evidence" value="ECO:0000318"/>
    <property type="project" value="GO_Central"/>
</dbReference>
<keyword evidence="2" id="KW-0547">Nucleotide-binding</keyword>
<keyword evidence="3" id="KW-0067">ATP-binding</keyword>
<evidence type="ECO:0000256" key="3">
    <source>
        <dbReference type="ARBA" id="ARBA00022840"/>
    </source>
</evidence>
<dbReference type="GeneID" id="5895805"/>
<dbReference type="RefSeq" id="XP_001750527.1">
    <property type="nucleotide sequence ID" value="XM_001750475.1"/>
</dbReference>
<dbReference type="Pfam" id="PF13431">
    <property type="entry name" value="TPR_17"/>
    <property type="match status" value="1"/>
</dbReference>
<evidence type="ECO:0000313" key="7">
    <source>
        <dbReference type="Proteomes" id="UP000001357"/>
    </source>
</evidence>
<keyword evidence="7" id="KW-1185">Reference proteome</keyword>
<dbReference type="InterPro" id="IPR018181">
    <property type="entry name" value="Heat_shock_70_CS"/>
</dbReference>
<evidence type="ECO:0000256" key="2">
    <source>
        <dbReference type="ARBA" id="ARBA00022741"/>
    </source>
</evidence>
<dbReference type="STRING" id="81824.A9VCT7"/>
<organism evidence="6 7">
    <name type="scientific">Monosiga brevicollis</name>
    <name type="common">Choanoflagellate</name>
    <dbReference type="NCBI Taxonomy" id="81824"/>
    <lineage>
        <taxon>Eukaryota</taxon>
        <taxon>Choanoflagellata</taxon>
        <taxon>Craspedida</taxon>
        <taxon>Salpingoecidae</taxon>
        <taxon>Monosiga</taxon>
    </lineage>
</organism>
<dbReference type="InterPro" id="IPR013126">
    <property type="entry name" value="Hsp_70_fam"/>
</dbReference>
<dbReference type="InterPro" id="IPR043129">
    <property type="entry name" value="ATPase_NBD"/>
</dbReference>
<feature type="repeat" description="TPR" evidence="4">
    <location>
        <begin position="685"/>
        <end position="718"/>
    </location>
</feature>
<keyword evidence="4" id="KW-0802">TPR repeat</keyword>
<dbReference type="InParanoid" id="A9VCT7"/>
<dbReference type="PANTHER" id="PTHR42749">
    <property type="entry name" value="CELL SHAPE-DETERMINING PROTEIN MREB"/>
    <property type="match status" value="1"/>
</dbReference>
<dbReference type="Gene3D" id="1.25.40.10">
    <property type="entry name" value="Tetratricopeptide repeat domain"/>
    <property type="match status" value="1"/>
</dbReference>
<protein>
    <submittedName>
        <fullName evidence="6">Uncharacterized protein</fullName>
    </submittedName>
</protein>
<name>A9VCT7_MONBE</name>
<dbReference type="Gene3D" id="3.30.420.40">
    <property type="match status" value="3"/>
</dbReference>
<feature type="region of interest" description="Disordered" evidence="5">
    <location>
        <begin position="220"/>
        <end position="241"/>
    </location>
</feature>
<dbReference type="GO" id="GO:0005524">
    <property type="term" value="F:ATP binding"/>
    <property type="evidence" value="ECO:0007669"/>
    <property type="project" value="UniProtKB-KW"/>
</dbReference>
<dbReference type="Proteomes" id="UP000001357">
    <property type="component" value="Unassembled WGS sequence"/>
</dbReference>
<evidence type="ECO:0000256" key="1">
    <source>
        <dbReference type="ARBA" id="ARBA00007381"/>
    </source>
</evidence>
<comment type="similarity">
    <text evidence="1">Belongs to the heat shock protein 70 family.</text>
</comment>
<gene>
    <name evidence="6" type="ORF">MONBRDRAFT_39191</name>
</gene>
<dbReference type="AlphaFoldDB" id="A9VCT7"/>
<dbReference type="InterPro" id="IPR011990">
    <property type="entry name" value="TPR-like_helical_dom_sf"/>
</dbReference>
<proteinExistence type="inferred from homology"/>
<dbReference type="SUPFAM" id="SSF53067">
    <property type="entry name" value="Actin-like ATPase domain"/>
    <property type="match status" value="2"/>
</dbReference>
<evidence type="ECO:0000313" key="6">
    <source>
        <dbReference type="EMBL" id="EDQ84623.1"/>
    </source>
</evidence>
<dbReference type="Gene3D" id="3.90.640.10">
    <property type="entry name" value="Actin, Chain A, domain 4"/>
    <property type="match status" value="1"/>
</dbReference>
<dbReference type="GO" id="GO:0140662">
    <property type="term" value="F:ATP-dependent protein folding chaperone"/>
    <property type="evidence" value="ECO:0007669"/>
    <property type="project" value="InterPro"/>
</dbReference>
<dbReference type="GO" id="GO:0005886">
    <property type="term" value="C:plasma membrane"/>
    <property type="evidence" value="ECO:0000318"/>
    <property type="project" value="GO_Central"/>
</dbReference>
<dbReference type="PROSITE" id="PS01036">
    <property type="entry name" value="HSP70_3"/>
    <property type="match status" value="1"/>
</dbReference>
<dbReference type="EMBL" id="CH991583">
    <property type="protein sequence ID" value="EDQ84623.1"/>
    <property type="molecule type" value="Genomic_DNA"/>
</dbReference>
<reference evidence="6 7" key="1">
    <citation type="journal article" date="2008" name="Nature">
        <title>The genome of the choanoflagellate Monosiga brevicollis and the origin of metazoans.</title>
        <authorList>
            <consortium name="JGI Sequencing"/>
            <person name="King N."/>
            <person name="Westbrook M.J."/>
            <person name="Young S.L."/>
            <person name="Kuo A."/>
            <person name="Abedin M."/>
            <person name="Chapman J."/>
            <person name="Fairclough S."/>
            <person name="Hellsten U."/>
            <person name="Isogai Y."/>
            <person name="Letunic I."/>
            <person name="Marr M."/>
            <person name="Pincus D."/>
            <person name="Putnam N."/>
            <person name="Rokas A."/>
            <person name="Wright K.J."/>
            <person name="Zuzow R."/>
            <person name="Dirks W."/>
            <person name="Good M."/>
            <person name="Goodstein D."/>
            <person name="Lemons D."/>
            <person name="Li W."/>
            <person name="Lyons J.B."/>
            <person name="Morris A."/>
            <person name="Nichols S."/>
            <person name="Richter D.J."/>
            <person name="Salamov A."/>
            <person name="Bork P."/>
            <person name="Lim W.A."/>
            <person name="Manning G."/>
            <person name="Miller W.T."/>
            <person name="McGinnis W."/>
            <person name="Shapiro H."/>
            <person name="Tjian R."/>
            <person name="Grigoriev I.V."/>
            <person name="Rokhsar D."/>
        </authorList>
    </citation>
    <scope>NUCLEOTIDE SEQUENCE [LARGE SCALE GENOMIC DNA]</scope>
    <source>
        <strain evidence="7">MX1 / ATCC 50154</strain>
    </source>
</reference>
<evidence type="ECO:0000256" key="5">
    <source>
        <dbReference type="SAM" id="MobiDB-lite"/>
    </source>
</evidence>
<dbReference type="PRINTS" id="PR00301">
    <property type="entry name" value="HEATSHOCK70"/>
</dbReference>
<dbReference type="eggNOG" id="KOG0103">
    <property type="taxonomic scope" value="Eukaryota"/>
</dbReference>